<gene>
    <name evidence="1" type="ORF">MRM75_17220</name>
</gene>
<dbReference type="AlphaFoldDB" id="A0AAU6U5E7"/>
<sequence>MGGISMVTGKEYNALLRGVSAEFGYYPVFCNIETDRFSIRTLPEYESIVAVVSGDSNVLKGWIYPGAQQYREFMNGNVRSMPYNARVFGLPMTHVLTLPEGRNREELDFVVWCLSFFIGMRLTTTEAGFLDATPIQPGKLVDFILSRSTIADVIELALDYLESERGDARAPKRVTAVIHALFLALYPQNLSFERFQYLYMALDACFKLVVDKEATTSRISHAGRVQWMCEKFDMPVPDWAKHSQTEPSSLSVVRNYTFHEAIFFDGPLGFASYGGNQRLAEQENTLLQMEALVCRLLVAILGKPSVGYVKTSVNSREIHALELCG</sequence>
<accession>A0AAU6U5E7</accession>
<proteinExistence type="predicted"/>
<reference evidence="1" key="1">
    <citation type="submission" date="2022-03" db="EMBL/GenBank/DDBJ databases">
        <title>Sea Food Isolates.</title>
        <authorList>
            <person name="Li c."/>
        </authorList>
    </citation>
    <scope>NUCLEOTIDE SEQUENCE</scope>
    <source>
        <strain evidence="1">19CA06SA08-2</strain>
    </source>
</reference>
<dbReference type="EMBL" id="CP095353">
    <property type="protein sequence ID" value="XAG68354.1"/>
    <property type="molecule type" value="Genomic_DNA"/>
</dbReference>
<organism evidence="1">
    <name type="scientific">bacterium 19CA06SA08-2</name>
    <dbReference type="NCBI Taxonomy" id="2920658"/>
    <lineage>
        <taxon>Bacteria</taxon>
    </lineage>
</organism>
<name>A0AAU6U5E7_UNCXX</name>
<evidence type="ECO:0000313" key="1">
    <source>
        <dbReference type="EMBL" id="XAG68354.1"/>
    </source>
</evidence>
<protein>
    <submittedName>
        <fullName evidence="1">Uncharacterized protein</fullName>
    </submittedName>
</protein>